<dbReference type="EMBL" id="FNQB01000001">
    <property type="protein sequence ID" value="SDY71346.1"/>
    <property type="molecule type" value="Genomic_DNA"/>
</dbReference>
<dbReference type="GO" id="GO:0005886">
    <property type="term" value="C:plasma membrane"/>
    <property type="evidence" value="ECO:0007669"/>
    <property type="project" value="UniProtKB-SubCell"/>
</dbReference>
<sequence length="330" mass="35451">MVRFITRRVLVGVATIIAISIIVFGLFFAVPSSPAKVMCGKNCDPASIAAVETRLGLREPIVEQYTGFMKGVFVGRTYAEGTAFEQRCDAPCLGYSFRNNEPVTAILSRTLPVTVSIVAGAAVLWLLIGVSLGMVSALRRGTLFDKVAIGISLTGASMQVFFFGLILLYGTVYATGLLPFPSYTPITENPLKWATGLILPWVTLGFLNSAIYARLSRAQMLETLSEDYVRTARAKGLPLSRVYTKHALRAAITPIVTIAGLDIGASLGGTFITETIFGLRGLGKETVEAVNFLNLPIVVATVLLAAVFIVIANLIVDLLYAVIDPRVRLS</sequence>
<evidence type="ECO:0000256" key="5">
    <source>
        <dbReference type="ARBA" id="ARBA00022989"/>
    </source>
</evidence>
<name>A0A1H3M460_9ACTN</name>
<dbReference type="Proteomes" id="UP000199632">
    <property type="component" value="Unassembled WGS sequence"/>
</dbReference>
<evidence type="ECO:0000256" key="7">
    <source>
        <dbReference type="RuleBase" id="RU363032"/>
    </source>
</evidence>
<dbReference type="InterPro" id="IPR035906">
    <property type="entry name" value="MetI-like_sf"/>
</dbReference>
<evidence type="ECO:0000256" key="2">
    <source>
        <dbReference type="ARBA" id="ARBA00022448"/>
    </source>
</evidence>
<dbReference type="PROSITE" id="PS50928">
    <property type="entry name" value="ABC_TM1"/>
    <property type="match status" value="1"/>
</dbReference>
<proteinExistence type="inferred from homology"/>
<keyword evidence="10" id="KW-1185">Reference proteome</keyword>
<protein>
    <submittedName>
        <fullName evidence="9">Peptide/nickel transport system permease protein</fullName>
    </submittedName>
</protein>
<feature type="transmembrane region" description="Helical" evidence="7">
    <location>
        <begin position="193"/>
        <end position="213"/>
    </location>
</feature>
<comment type="subcellular location">
    <subcellularLocation>
        <location evidence="1 7">Cell membrane</location>
        <topology evidence="1 7">Multi-pass membrane protein</topology>
    </subcellularLocation>
</comment>
<evidence type="ECO:0000256" key="4">
    <source>
        <dbReference type="ARBA" id="ARBA00022692"/>
    </source>
</evidence>
<evidence type="ECO:0000256" key="6">
    <source>
        <dbReference type="ARBA" id="ARBA00023136"/>
    </source>
</evidence>
<evidence type="ECO:0000256" key="3">
    <source>
        <dbReference type="ARBA" id="ARBA00022475"/>
    </source>
</evidence>
<feature type="domain" description="ABC transmembrane type-1" evidence="8">
    <location>
        <begin position="111"/>
        <end position="320"/>
    </location>
</feature>
<dbReference type="STRING" id="137265.SAMN05421684_1168"/>
<dbReference type="Pfam" id="PF19300">
    <property type="entry name" value="BPD_transp_1_N"/>
    <property type="match status" value="1"/>
</dbReference>
<dbReference type="InterPro" id="IPR000515">
    <property type="entry name" value="MetI-like"/>
</dbReference>
<dbReference type="AlphaFoldDB" id="A0A1H3M460"/>
<evidence type="ECO:0000313" key="10">
    <source>
        <dbReference type="Proteomes" id="UP000199632"/>
    </source>
</evidence>
<feature type="transmembrane region" description="Helical" evidence="7">
    <location>
        <begin position="292"/>
        <end position="323"/>
    </location>
</feature>
<dbReference type="PANTHER" id="PTHR30465">
    <property type="entry name" value="INNER MEMBRANE ABC TRANSPORTER"/>
    <property type="match status" value="1"/>
</dbReference>
<gene>
    <name evidence="9" type="ORF">SAMN05421684_1168</name>
</gene>
<dbReference type="Pfam" id="PF00528">
    <property type="entry name" value="BPD_transp_1"/>
    <property type="match status" value="1"/>
</dbReference>
<dbReference type="Gene3D" id="1.10.3720.10">
    <property type="entry name" value="MetI-like"/>
    <property type="match status" value="1"/>
</dbReference>
<keyword evidence="6 7" id="KW-0472">Membrane</keyword>
<evidence type="ECO:0000259" key="8">
    <source>
        <dbReference type="PROSITE" id="PS50928"/>
    </source>
</evidence>
<keyword evidence="5 7" id="KW-1133">Transmembrane helix</keyword>
<keyword evidence="2 7" id="KW-0813">Transport</keyword>
<feature type="transmembrane region" description="Helical" evidence="7">
    <location>
        <begin position="147"/>
        <end position="173"/>
    </location>
</feature>
<comment type="similarity">
    <text evidence="7">Belongs to the binding-protein-dependent transport system permease family.</text>
</comment>
<dbReference type="CDD" id="cd06261">
    <property type="entry name" value="TM_PBP2"/>
    <property type="match status" value="1"/>
</dbReference>
<dbReference type="PANTHER" id="PTHR30465:SF0">
    <property type="entry name" value="OLIGOPEPTIDE TRANSPORT SYSTEM PERMEASE PROTEIN APPB"/>
    <property type="match status" value="1"/>
</dbReference>
<dbReference type="RefSeq" id="WP_090788112.1">
    <property type="nucleotide sequence ID" value="NZ_BOND01000017.1"/>
</dbReference>
<evidence type="ECO:0000256" key="1">
    <source>
        <dbReference type="ARBA" id="ARBA00004651"/>
    </source>
</evidence>
<feature type="transmembrane region" description="Helical" evidence="7">
    <location>
        <begin position="250"/>
        <end position="272"/>
    </location>
</feature>
<organism evidence="9 10">
    <name type="scientific">Asanoa ishikariensis</name>
    <dbReference type="NCBI Taxonomy" id="137265"/>
    <lineage>
        <taxon>Bacteria</taxon>
        <taxon>Bacillati</taxon>
        <taxon>Actinomycetota</taxon>
        <taxon>Actinomycetes</taxon>
        <taxon>Micromonosporales</taxon>
        <taxon>Micromonosporaceae</taxon>
        <taxon>Asanoa</taxon>
    </lineage>
</organism>
<accession>A0A1H3M460</accession>
<evidence type="ECO:0000313" key="9">
    <source>
        <dbReference type="EMBL" id="SDY71346.1"/>
    </source>
</evidence>
<feature type="transmembrane region" description="Helical" evidence="7">
    <location>
        <begin position="113"/>
        <end position="135"/>
    </location>
</feature>
<keyword evidence="4 7" id="KW-0812">Transmembrane</keyword>
<dbReference type="SUPFAM" id="SSF161098">
    <property type="entry name" value="MetI-like"/>
    <property type="match status" value="1"/>
</dbReference>
<keyword evidence="3" id="KW-1003">Cell membrane</keyword>
<dbReference type="OrthoDB" id="9809425at2"/>
<feature type="transmembrane region" description="Helical" evidence="7">
    <location>
        <begin position="9"/>
        <end position="30"/>
    </location>
</feature>
<dbReference type="InterPro" id="IPR045621">
    <property type="entry name" value="BPD_transp_1_N"/>
</dbReference>
<dbReference type="GO" id="GO:0055085">
    <property type="term" value="P:transmembrane transport"/>
    <property type="evidence" value="ECO:0007669"/>
    <property type="project" value="InterPro"/>
</dbReference>
<reference evidence="10" key="1">
    <citation type="submission" date="2016-10" db="EMBL/GenBank/DDBJ databases">
        <authorList>
            <person name="Varghese N."/>
            <person name="Submissions S."/>
        </authorList>
    </citation>
    <scope>NUCLEOTIDE SEQUENCE [LARGE SCALE GENOMIC DNA]</scope>
    <source>
        <strain evidence="10">DSM 44718</strain>
    </source>
</reference>